<feature type="transmembrane region" description="Helical" evidence="5">
    <location>
        <begin position="120"/>
        <end position="142"/>
    </location>
</feature>
<dbReference type="EMBL" id="JAIVFP010000001">
    <property type="protein sequence ID" value="MCI4682998.1"/>
    <property type="molecule type" value="Genomic_DNA"/>
</dbReference>
<accession>A0ABS9Z5U9</accession>
<feature type="transmembrane region" description="Helical" evidence="5">
    <location>
        <begin position="37"/>
        <end position="57"/>
    </location>
</feature>
<evidence type="ECO:0000256" key="5">
    <source>
        <dbReference type="SAM" id="Phobius"/>
    </source>
</evidence>
<feature type="transmembrane region" description="Helical" evidence="5">
    <location>
        <begin position="6"/>
        <end position="25"/>
    </location>
</feature>
<dbReference type="Pfam" id="PF02535">
    <property type="entry name" value="Zip"/>
    <property type="match status" value="2"/>
</dbReference>
<comment type="subcellular location">
    <subcellularLocation>
        <location evidence="1">Membrane</location>
        <topology evidence="1">Multi-pass membrane protein</topology>
    </subcellularLocation>
</comment>
<name>A0ABS9Z5U9_9HYPH</name>
<organism evidence="6 7">
    <name type="scientific">Candidatus Rhodoblastus alkanivorans</name>
    <dbReference type="NCBI Taxonomy" id="2954117"/>
    <lineage>
        <taxon>Bacteria</taxon>
        <taxon>Pseudomonadati</taxon>
        <taxon>Pseudomonadota</taxon>
        <taxon>Alphaproteobacteria</taxon>
        <taxon>Hyphomicrobiales</taxon>
        <taxon>Rhodoblastaceae</taxon>
        <taxon>Rhodoblastus</taxon>
    </lineage>
</organism>
<dbReference type="Proteomes" id="UP001139104">
    <property type="component" value="Unassembled WGS sequence"/>
</dbReference>
<feature type="transmembrane region" description="Helical" evidence="5">
    <location>
        <begin position="69"/>
        <end position="89"/>
    </location>
</feature>
<keyword evidence="7" id="KW-1185">Reference proteome</keyword>
<feature type="transmembrane region" description="Helical" evidence="5">
    <location>
        <begin position="191"/>
        <end position="213"/>
    </location>
</feature>
<evidence type="ECO:0000313" key="6">
    <source>
        <dbReference type="EMBL" id="MCI4682998.1"/>
    </source>
</evidence>
<protein>
    <submittedName>
        <fullName evidence="6">ZIP family metal transporter</fullName>
    </submittedName>
</protein>
<proteinExistence type="predicted"/>
<dbReference type="PANTHER" id="PTHR11040">
    <property type="entry name" value="ZINC/IRON TRANSPORTER"/>
    <property type="match status" value="1"/>
</dbReference>
<keyword evidence="3 5" id="KW-1133">Transmembrane helix</keyword>
<evidence type="ECO:0000256" key="2">
    <source>
        <dbReference type="ARBA" id="ARBA00022692"/>
    </source>
</evidence>
<sequence>MDQNFWIAFAASLIAGGVTTSGIFAIRRFGGWARQNITYFVCFAAGVLIAVSFLHIIPTSFAMSPQAPFYLFAGYLFMLVFNRFLTAYVCDKPETAEYALGLVPLIGIGFHSFLDGVVYSISFSVSMFTGALVAVGMVLHEFPEGIVTYTLLIRSGFSERRSFLLAFLAAALTTPVGTLASYPFISQIHPPLLGLLLAFSAGALIYVGATHLLPRAEREPRRFSLVALAAGILVAVGIILSKG</sequence>
<gene>
    <name evidence="6" type="ORF">K2U94_09510</name>
</gene>
<reference evidence="6" key="1">
    <citation type="journal article" date="2022" name="ISME J.">
        <title>Identification of active gaseous-alkane degraders at natural gas seeps.</title>
        <authorList>
            <person name="Farhan Ul Haque M."/>
            <person name="Hernandez M."/>
            <person name="Crombie A.T."/>
            <person name="Murrell J.C."/>
        </authorList>
    </citation>
    <scope>NUCLEOTIDE SEQUENCE</scope>
    <source>
        <strain evidence="6">PC2</strain>
    </source>
</reference>
<keyword evidence="4 5" id="KW-0472">Membrane</keyword>
<evidence type="ECO:0000256" key="1">
    <source>
        <dbReference type="ARBA" id="ARBA00004141"/>
    </source>
</evidence>
<evidence type="ECO:0000256" key="3">
    <source>
        <dbReference type="ARBA" id="ARBA00022989"/>
    </source>
</evidence>
<evidence type="ECO:0000313" key="7">
    <source>
        <dbReference type="Proteomes" id="UP001139104"/>
    </source>
</evidence>
<feature type="transmembrane region" description="Helical" evidence="5">
    <location>
        <begin position="163"/>
        <end position="185"/>
    </location>
</feature>
<evidence type="ECO:0000256" key="4">
    <source>
        <dbReference type="ARBA" id="ARBA00023136"/>
    </source>
</evidence>
<keyword evidence="2 5" id="KW-0812">Transmembrane</keyword>
<feature type="transmembrane region" description="Helical" evidence="5">
    <location>
        <begin position="225"/>
        <end position="241"/>
    </location>
</feature>
<comment type="caution">
    <text evidence="6">The sequence shown here is derived from an EMBL/GenBank/DDBJ whole genome shotgun (WGS) entry which is preliminary data.</text>
</comment>
<dbReference type="RefSeq" id="WP_243066972.1">
    <property type="nucleotide sequence ID" value="NZ_JAIVFK010000012.1"/>
</dbReference>
<feature type="transmembrane region" description="Helical" evidence="5">
    <location>
        <begin position="96"/>
        <end position="114"/>
    </location>
</feature>
<dbReference type="InterPro" id="IPR003689">
    <property type="entry name" value="ZIP"/>
</dbReference>